<dbReference type="Gene3D" id="3.30.2120.10">
    <property type="entry name" value="Bacillus phage protein-like"/>
    <property type="match status" value="1"/>
</dbReference>
<reference evidence="2 3" key="1">
    <citation type="submission" date="2024-09" db="EMBL/GenBank/DDBJ databases">
        <authorList>
            <person name="Makale K.P.P."/>
            <person name="Makhzoum A."/>
            <person name="Rantong G."/>
            <person name="Rahube T.O."/>
        </authorList>
    </citation>
    <scope>NUCLEOTIDE SEQUENCE [LARGE SCALE GENOMIC DNA]</scope>
    <source>
        <strain evidence="2 3">KM_D13</strain>
    </source>
</reference>
<dbReference type="InterPro" id="IPR041270">
    <property type="entry name" value="Phage_ABA_S"/>
</dbReference>
<sequence length="124" mass="14382">MTEQEIINMRPGLDMDLALAEKLMKWVVDREESQRCGVAVVRWEEDGKEVWRWFSPSQKKDDAWEVLEKFPYSKMERVEFFEGRVTVNVTVWPDIDEQTSYTGLANTFPHAVCLAALLALRGGE</sequence>
<dbReference type="InterPro" id="IPR028985">
    <property type="entry name" value="Bacillus_phage_prot-like"/>
</dbReference>
<dbReference type="RefSeq" id="WP_373949475.1">
    <property type="nucleotide sequence ID" value="NZ_JBHDLN010000003.1"/>
</dbReference>
<evidence type="ECO:0000259" key="1">
    <source>
        <dbReference type="Pfam" id="PF18066"/>
    </source>
</evidence>
<organism evidence="2 3">
    <name type="scientific">Paenibacillus oleatilyticus</name>
    <dbReference type="NCBI Taxonomy" id="2594886"/>
    <lineage>
        <taxon>Bacteria</taxon>
        <taxon>Bacillati</taxon>
        <taxon>Bacillota</taxon>
        <taxon>Bacilli</taxon>
        <taxon>Bacillales</taxon>
        <taxon>Paenibacillaceae</taxon>
        <taxon>Paenibacillus</taxon>
    </lineage>
</organism>
<dbReference type="EMBL" id="JBHDLN010000003">
    <property type="protein sequence ID" value="MFB0841815.1"/>
    <property type="molecule type" value="Genomic_DNA"/>
</dbReference>
<comment type="caution">
    <text evidence="2">The sequence shown here is derived from an EMBL/GenBank/DDBJ whole genome shotgun (WGS) entry which is preliminary data.</text>
</comment>
<accession>A0ABV4UVH1</accession>
<protein>
    <recommendedName>
        <fullName evidence="1">Phage ABA sandwich domain-containing protein</fullName>
    </recommendedName>
</protein>
<proteinExistence type="predicted"/>
<evidence type="ECO:0000313" key="2">
    <source>
        <dbReference type="EMBL" id="MFB0841815.1"/>
    </source>
</evidence>
<dbReference type="Proteomes" id="UP001575622">
    <property type="component" value="Unassembled WGS sequence"/>
</dbReference>
<gene>
    <name evidence="2" type="ORF">ACEU3E_06520</name>
</gene>
<feature type="domain" description="Phage ABA sandwich" evidence="1">
    <location>
        <begin position="19"/>
        <end position="117"/>
    </location>
</feature>
<evidence type="ECO:0000313" key="3">
    <source>
        <dbReference type="Proteomes" id="UP001575622"/>
    </source>
</evidence>
<name>A0ABV4UVH1_9BACL</name>
<keyword evidence="3" id="KW-1185">Reference proteome</keyword>
<dbReference type="Pfam" id="PF18066">
    <property type="entry name" value="Phage_ABA_S"/>
    <property type="match status" value="1"/>
</dbReference>